<keyword evidence="2 5" id="KW-0547">Nucleotide-binding</keyword>
<dbReference type="Gene3D" id="3.30.590.10">
    <property type="entry name" value="Glutamine synthetase/guanido kinase, catalytic domain"/>
    <property type="match status" value="1"/>
</dbReference>
<keyword evidence="8" id="KW-1185">Reference proteome</keyword>
<dbReference type="InterPro" id="IPR022414">
    <property type="entry name" value="ATP-guanido_PTrfase_cat"/>
</dbReference>
<evidence type="ECO:0000256" key="1">
    <source>
        <dbReference type="ARBA" id="ARBA00022679"/>
    </source>
</evidence>
<reference evidence="7 8" key="1">
    <citation type="submission" date="2024-03" db="EMBL/GenBank/DDBJ databases">
        <title>Ignisphaera cupida sp. nov., a hyperthermophilic hydrolytic archaeon from a hot spring of Kamchatka, and proposal of Ignisphaeraceae fam. nov.</title>
        <authorList>
            <person name="Podosokorskaya O.A."/>
            <person name="Elcheninov A.G."/>
            <person name="Maltseva A.I."/>
            <person name="Zayulina K.S."/>
            <person name="Novikov A."/>
            <person name="Merkel A.Y."/>
        </authorList>
    </citation>
    <scope>NUCLEOTIDE SEQUENCE [LARGE SCALE GENOMIC DNA]</scope>
    <source>
        <strain evidence="7 8">38H-sp</strain>
    </source>
</reference>
<keyword evidence="3 5" id="KW-0418">Kinase</keyword>
<evidence type="ECO:0000256" key="5">
    <source>
        <dbReference type="PROSITE-ProRule" id="PRU00843"/>
    </source>
</evidence>
<feature type="binding site" evidence="5">
    <location>
        <begin position="198"/>
        <end position="203"/>
    </location>
    <ligand>
        <name>ATP</name>
        <dbReference type="ChEBI" id="CHEBI:30616"/>
    </ligand>
</feature>
<comment type="caution">
    <text evidence="5">Lacks conserved residue(s) required for the propagation of feature annotation.</text>
</comment>
<name>A0ABU9UDZ7_9SPIR</name>
<evidence type="ECO:0000313" key="8">
    <source>
        <dbReference type="Proteomes" id="UP001466331"/>
    </source>
</evidence>
<sequence>MSIHQKKWYSTELPSDDVVVSTRIRLARNIIDFPFVGGLASTQIASLEDIILSAWKKQFSNASLLRFRSMPPLLKKKLVEENVVDRGDLLTYQSSFLLTSSSPNIFGLGLVSDHLRVIYLSKGRIMSPAMTHMAELDRRLDKELSFAFSLELGYLNANFTDVGNGINVTLLLHIPASLSNQDDDYIRKIVSEFGFSLEPVKALRDCATQGLAILSTKPFNDEKPEKIIKRLEECYHIVINYERERKTDILSHKGLREDARKRVLEAYEFLKNSERLSSRECTEALLSLRTGAVWSLIDGFDVDSFLRLYIECQPGHIRERLEEKRLSFSREEEERERASWISSQLTRI</sequence>
<keyword evidence="1 5" id="KW-0808">Transferase</keyword>
<evidence type="ECO:0000256" key="2">
    <source>
        <dbReference type="ARBA" id="ARBA00022741"/>
    </source>
</evidence>
<dbReference type="SUPFAM" id="SSF55931">
    <property type="entry name" value="Glutamine synthetase/guanido kinase"/>
    <property type="match status" value="1"/>
</dbReference>
<keyword evidence="4 5" id="KW-0067">ATP-binding</keyword>
<evidence type="ECO:0000256" key="4">
    <source>
        <dbReference type="ARBA" id="ARBA00022840"/>
    </source>
</evidence>
<dbReference type="Proteomes" id="UP001466331">
    <property type="component" value="Unassembled WGS sequence"/>
</dbReference>
<comment type="caution">
    <text evidence="7">The sequence shown here is derived from an EMBL/GenBank/DDBJ whole genome shotgun (WGS) entry which is preliminary data.</text>
</comment>
<comment type="similarity">
    <text evidence="5">Belongs to the ATP:guanido phosphotransferase family.</text>
</comment>
<feature type="binding site" evidence="5">
    <location>
        <position position="116"/>
    </location>
    <ligand>
        <name>ATP</name>
        <dbReference type="ChEBI" id="CHEBI:30616"/>
    </ligand>
</feature>
<feature type="binding site" evidence="5">
    <location>
        <begin position="167"/>
        <end position="171"/>
    </location>
    <ligand>
        <name>ATP</name>
        <dbReference type="ChEBI" id="CHEBI:30616"/>
    </ligand>
</feature>
<dbReference type="EMBL" id="JBCHKQ010000006">
    <property type="protein sequence ID" value="MEM5948888.1"/>
    <property type="molecule type" value="Genomic_DNA"/>
</dbReference>
<dbReference type="PROSITE" id="PS51510">
    <property type="entry name" value="PHOSPHAGEN_KINASE_C"/>
    <property type="match status" value="1"/>
</dbReference>
<dbReference type="InterPro" id="IPR014746">
    <property type="entry name" value="Gln_synth/guanido_kin_cat_dom"/>
</dbReference>
<evidence type="ECO:0000256" key="3">
    <source>
        <dbReference type="ARBA" id="ARBA00022777"/>
    </source>
</evidence>
<proteinExistence type="inferred from homology"/>
<feature type="binding site" evidence="5">
    <location>
        <begin position="21"/>
        <end position="25"/>
    </location>
    <ligand>
        <name>ATP</name>
        <dbReference type="ChEBI" id="CHEBI:30616"/>
    </ligand>
</feature>
<organism evidence="7 8">
    <name type="scientific">Rarispira pelagica</name>
    <dbReference type="NCBI Taxonomy" id="3141764"/>
    <lineage>
        <taxon>Bacteria</taxon>
        <taxon>Pseudomonadati</taxon>
        <taxon>Spirochaetota</taxon>
        <taxon>Spirochaetia</taxon>
        <taxon>Winmispirales</taxon>
        <taxon>Winmispiraceae</taxon>
        <taxon>Rarispira</taxon>
    </lineage>
</organism>
<gene>
    <name evidence="7" type="ORF">WKV44_10085</name>
</gene>
<evidence type="ECO:0000313" key="7">
    <source>
        <dbReference type="EMBL" id="MEM5948888.1"/>
    </source>
</evidence>
<dbReference type="Pfam" id="PF00217">
    <property type="entry name" value="ATP-gua_Ptrans"/>
    <property type="match status" value="1"/>
</dbReference>
<accession>A0ABU9UDZ7</accession>
<dbReference type="RefSeq" id="WP_420070339.1">
    <property type="nucleotide sequence ID" value="NZ_JBCHKQ010000006.1"/>
</dbReference>
<evidence type="ECO:0000259" key="6">
    <source>
        <dbReference type="PROSITE" id="PS51510"/>
    </source>
</evidence>
<feature type="domain" description="Phosphagen kinase C-terminal" evidence="6">
    <location>
        <begin position="18"/>
        <end position="245"/>
    </location>
</feature>
<protein>
    <recommendedName>
        <fullName evidence="6">Phosphagen kinase C-terminal domain-containing protein</fullName>
    </recommendedName>
</protein>